<name>A0A165BE51_9APHY</name>
<feature type="region of interest" description="Disordered" evidence="6">
    <location>
        <begin position="612"/>
        <end position="640"/>
    </location>
</feature>
<evidence type="ECO:0000256" key="5">
    <source>
        <dbReference type="ARBA" id="ARBA00023136"/>
    </source>
</evidence>
<feature type="compositionally biased region" description="Basic residues" evidence="6">
    <location>
        <begin position="7"/>
        <end position="17"/>
    </location>
</feature>
<proteinExistence type="inferred from homology"/>
<accession>A0A165BE51</accession>
<comment type="similarity">
    <text evidence="2">Belongs to the TAPT1 family.</text>
</comment>
<keyword evidence="5 7" id="KW-0472">Membrane</keyword>
<organism evidence="8 9">
    <name type="scientific">Laetiporus sulphureus 93-53</name>
    <dbReference type="NCBI Taxonomy" id="1314785"/>
    <lineage>
        <taxon>Eukaryota</taxon>
        <taxon>Fungi</taxon>
        <taxon>Dikarya</taxon>
        <taxon>Basidiomycota</taxon>
        <taxon>Agaricomycotina</taxon>
        <taxon>Agaricomycetes</taxon>
        <taxon>Polyporales</taxon>
        <taxon>Laetiporus</taxon>
    </lineage>
</organism>
<evidence type="ECO:0000313" key="8">
    <source>
        <dbReference type="EMBL" id="KZT00852.1"/>
    </source>
</evidence>
<protein>
    <submittedName>
        <fullName evidence="8">DUF747-domain-containing protein</fullName>
    </submittedName>
</protein>
<keyword evidence="9" id="KW-1185">Reference proteome</keyword>
<sequence>MPAASRSPRRRHMRRHFTVLSDAKRSTKTLAHTSSSTFAQNHDGTSLTTDEELDRTPGRSSEGSSGYHKSPDLTDDESIVLAGSHRVFSSKPPLAYASLPPTPISPSPPSLLRRTPVLSFPALPTYPSTEIHHEPPFSIWDYLQEELLATDFDSHQELKWERVSNFLHMPIALEKIFFFGFIVCLDSFLYTFTILPIRFTLAFRRLLLVLLRRGRTTFPPSQKADILKMLLLFVSVFTLSPLTDASKMYHFIRGQDTIKLYVIFNALEIADRLCASIGQDIVDCLLSRSTLEVLSTQQRWTLSLLRPALFFSLALVYNVAHTLVMLYQMISLNVAVNSYDHALLTLLVSNQFVEIKGSVFKKFEKDNLFQITCAGMENAGSLQDFCLHFDAFRNLIELSGSPFNLSDGSALPRSFGWFRGNNVLWTISYPVITVMASEMVVDWLKHAFITKFNHIRPSVYERYTDVLCRDLASGRAHTYVDQSPLVARRLGFASLPLAVLAILIGSQSISLLLSMHTDGDMPWIWRRSFSEISSDEWINSAKWVAISALLWFCCVVIKVIMGMHLLGYATRRRAGMAAREAADTVNDFGREPIGEGKEEQMYNRELKTMLDDRRDDASPVPDMGERKTGTESAPAESKRKRLPLEDITRFTMVKRIW</sequence>
<feature type="transmembrane region" description="Helical" evidence="7">
    <location>
        <begin position="492"/>
        <end position="513"/>
    </location>
</feature>
<dbReference type="PANTHER" id="PTHR13317:SF4">
    <property type="entry name" value="TRANSMEMBRANE ANTERIOR POSTERIOR TRANSFORMATION PROTEIN 1 HOMOLOG"/>
    <property type="match status" value="1"/>
</dbReference>
<dbReference type="AlphaFoldDB" id="A0A165BE51"/>
<evidence type="ECO:0000256" key="1">
    <source>
        <dbReference type="ARBA" id="ARBA00004141"/>
    </source>
</evidence>
<feature type="region of interest" description="Disordered" evidence="6">
    <location>
        <begin position="1"/>
        <end position="74"/>
    </location>
</feature>
<dbReference type="FunCoup" id="A0A165BE51">
    <property type="interactions" value="69"/>
</dbReference>
<keyword evidence="4 7" id="KW-1133">Transmembrane helix</keyword>
<dbReference type="Pfam" id="PF05346">
    <property type="entry name" value="DUF747"/>
    <property type="match status" value="1"/>
</dbReference>
<comment type="subcellular location">
    <subcellularLocation>
        <location evidence="1">Membrane</location>
        <topology evidence="1">Multi-pass membrane protein</topology>
    </subcellularLocation>
</comment>
<keyword evidence="3 7" id="KW-0812">Transmembrane</keyword>
<dbReference type="GO" id="GO:0005789">
    <property type="term" value="C:endoplasmic reticulum membrane"/>
    <property type="evidence" value="ECO:0007669"/>
    <property type="project" value="TreeGrafter"/>
</dbReference>
<feature type="transmembrane region" description="Helical" evidence="7">
    <location>
        <begin position="543"/>
        <end position="566"/>
    </location>
</feature>
<dbReference type="STRING" id="1314785.A0A165BE51"/>
<dbReference type="InterPro" id="IPR008010">
    <property type="entry name" value="Tatp1"/>
</dbReference>
<feature type="compositionally biased region" description="Polar residues" evidence="6">
    <location>
        <begin position="28"/>
        <end position="48"/>
    </location>
</feature>
<dbReference type="Proteomes" id="UP000076871">
    <property type="component" value="Unassembled WGS sequence"/>
</dbReference>
<gene>
    <name evidence="8" type="ORF">LAESUDRAFT_764246</name>
</gene>
<feature type="transmembrane region" description="Helical" evidence="7">
    <location>
        <begin position="308"/>
        <end position="330"/>
    </location>
</feature>
<dbReference type="RefSeq" id="XP_040758592.1">
    <property type="nucleotide sequence ID" value="XM_040913402.1"/>
</dbReference>
<evidence type="ECO:0000256" key="4">
    <source>
        <dbReference type="ARBA" id="ARBA00022989"/>
    </source>
</evidence>
<dbReference type="PANTHER" id="PTHR13317">
    <property type="entry name" value="TRANSMEMBRANE ANTERIOR POSTERIOR TRANSFORMATION PROTEIN 1 HOMOLOG"/>
    <property type="match status" value="1"/>
</dbReference>
<evidence type="ECO:0000313" key="9">
    <source>
        <dbReference type="Proteomes" id="UP000076871"/>
    </source>
</evidence>
<evidence type="ECO:0000256" key="6">
    <source>
        <dbReference type="SAM" id="MobiDB-lite"/>
    </source>
</evidence>
<feature type="compositionally biased region" description="Basic and acidic residues" evidence="6">
    <location>
        <begin position="612"/>
        <end position="629"/>
    </location>
</feature>
<feature type="transmembrane region" description="Helical" evidence="7">
    <location>
        <begin position="176"/>
        <end position="197"/>
    </location>
</feature>
<dbReference type="InParanoid" id="A0A165BE51"/>
<evidence type="ECO:0000256" key="2">
    <source>
        <dbReference type="ARBA" id="ARBA00008803"/>
    </source>
</evidence>
<dbReference type="GeneID" id="63830430"/>
<feature type="transmembrane region" description="Helical" evidence="7">
    <location>
        <begin position="423"/>
        <end position="444"/>
    </location>
</feature>
<reference evidence="8 9" key="1">
    <citation type="journal article" date="2016" name="Mol. Biol. Evol.">
        <title>Comparative Genomics of Early-Diverging Mushroom-Forming Fungi Provides Insights into the Origins of Lignocellulose Decay Capabilities.</title>
        <authorList>
            <person name="Nagy L.G."/>
            <person name="Riley R."/>
            <person name="Tritt A."/>
            <person name="Adam C."/>
            <person name="Daum C."/>
            <person name="Floudas D."/>
            <person name="Sun H."/>
            <person name="Yadav J.S."/>
            <person name="Pangilinan J."/>
            <person name="Larsson K.H."/>
            <person name="Matsuura K."/>
            <person name="Barry K."/>
            <person name="Labutti K."/>
            <person name="Kuo R."/>
            <person name="Ohm R.A."/>
            <person name="Bhattacharya S.S."/>
            <person name="Shirouzu T."/>
            <person name="Yoshinaga Y."/>
            <person name="Martin F.M."/>
            <person name="Grigoriev I.V."/>
            <person name="Hibbett D.S."/>
        </authorList>
    </citation>
    <scope>NUCLEOTIDE SEQUENCE [LARGE SCALE GENOMIC DNA]</scope>
    <source>
        <strain evidence="8 9">93-53</strain>
    </source>
</reference>
<dbReference type="OrthoDB" id="29023at2759"/>
<evidence type="ECO:0000256" key="7">
    <source>
        <dbReference type="SAM" id="Phobius"/>
    </source>
</evidence>
<dbReference type="EMBL" id="KV427675">
    <property type="protein sequence ID" value="KZT00852.1"/>
    <property type="molecule type" value="Genomic_DNA"/>
</dbReference>
<evidence type="ECO:0000256" key="3">
    <source>
        <dbReference type="ARBA" id="ARBA00022692"/>
    </source>
</evidence>